<dbReference type="RefSeq" id="YP_010675451.1">
    <property type="nucleotide sequence ID" value="NC_071004.1"/>
</dbReference>
<protein>
    <submittedName>
        <fullName evidence="2">Uncharacterized protein</fullName>
    </submittedName>
</protein>
<evidence type="ECO:0000313" key="2">
    <source>
        <dbReference type="EMBL" id="QKY79934.1"/>
    </source>
</evidence>
<keyword evidence="3" id="KW-1185">Reference proteome</keyword>
<dbReference type="GeneID" id="77951778"/>
<accession>A0AAE7F8T9</accession>
<sequence>MAKAGGGPGRPRSVAAQAKAKKASEMRIAGMTWDQIAEEVGYKTESGARLAVRRYFERGAHDVFDRMHPVLNGRAELLWRKAWARVNRATSTDEWDKAMRQCINIVMMQARMNGCLDQKVQVEVSTRQEQSVRELQEQFHKLTLIEGGYSDGPGKRAAGGA</sequence>
<reference evidence="2" key="1">
    <citation type="submission" date="2020-05" db="EMBL/GenBank/DDBJ databases">
        <authorList>
            <person name="Conneilly E.M."/>
            <person name="Corace M.L."/>
            <person name="Daly D."/>
            <person name="Dejene M.A."/>
            <person name="Deng Y."/>
            <person name="Kelly J.M."/>
            <person name="Masiello C.S."/>
            <person name="McDonough D."/>
            <person name="Musser E."/>
            <person name="Pecorale A.L."/>
            <person name="Ray R.F."/>
            <person name="Regan I.M."/>
            <person name="Shedd N.A."/>
            <person name="Tatone J.R."/>
            <person name="Tocci C.W."/>
            <person name="Zarate C.M."/>
            <person name="Whitefleet-Smith J.L."/>
            <person name="Garlena R.A."/>
            <person name="Russell D.A."/>
            <person name="Pope W.H."/>
            <person name="Jacobs-Sera D."/>
            <person name="Hatfull G.F."/>
        </authorList>
    </citation>
    <scope>NUCLEOTIDE SEQUENCE</scope>
</reference>
<evidence type="ECO:0000256" key="1">
    <source>
        <dbReference type="SAM" id="MobiDB-lite"/>
    </source>
</evidence>
<dbReference type="EMBL" id="MT498058">
    <property type="protein sequence ID" value="QKY79934.1"/>
    <property type="molecule type" value="Genomic_DNA"/>
</dbReference>
<proteinExistence type="predicted"/>
<organism evidence="2 3">
    <name type="scientific">Gordonia phage Clawz</name>
    <dbReference type="NCBI Taxonomy" id="2743910"/>
    <lineage>
        <taxon>Viruses</taxon>
        <taxon>Duplodnaviria</taxon>
        <taxon>Heunggongvirae</taxon>
        <taxon>Uroviricota</taxon>
        <taxon>Caudoviricetes</taxon>
        <taxon>Clawzvirus</taxon>
        <taxon>Clawzvirus clawz</taxon>
    </lineage>
</organism>
<name>A0AAE7F8T9_9CAUD</name>
<evidence type="ECO:0000313" key="3">
    <source>
        <dbReference type="Proteomes" id="UP000821895"/>
    </source>
</evidence>
<feature type="region of interest" description="Disordered" evidence="1">
    <location>
        <begin position="1"/>
        <end position="20"/>
    </location>
</feature>
<dbReference type="Proteomes" id="UP000821895">
    <property type="component" value="Segment"/>
</dbReference>
<gene>
    <name evidence="2" type="primary">22</name>
    <name evidence="2" type="ORF">SEA_CLAWZ_22</name>
</gene>
<dbReference type="KEGG" id="vg:77951778"/>